<feature type="domain" description="PAS" evidence="16">
    <location>
        <begin position="287"/>
        <end position="353"/>
    </location>
</feature>
<evidence type="ECO:0000256" key="12">
    <source>
        <dbReference type="PROSITE-ProRule" id="PRU00169"/>
    </source>
</evidence>
<reference evidence="19" key="2">
    <citation type="submission" date="2021-08" db="EMBL/GenBank/DDBJ databases">
        <authorList>
            <person name="Dalcin Martins P."/>
        </authorList>
    </citation>
    <scope>NUCLEOTIDE SEQUENCE</scope>
    <source>
        <strain evidence="19">MAG_39</strain>
    </source>
</reference>
<dbReference type="Gene3D" id="3.30.450.40">
    <property type="match status" value="1"/>
</dbReference>
<evidence type="ECO:0000256" key="13">
    <source>
        <dbReference type="SAM" id="Coils"/>
    </source>
</evidence>
<evidence type="ECO:0000259" key="18">
    <source>
        <dbReference type="PROSITE" id="PS50887"/>
    </source>
</evidence>
<dbReference type="PROSITE" id="PS50110">
    <property type="entry name" value="RESPONSE_REGULATORY"/>
    <property type="match status" value="2"/>
</dbReference>
<evidence type="ECO:0000313" key="20">
    <source>
        <dbReference type="Proteomes" id="UP000705867"/>
    </source>
</evidence>
<dbReference type="InterPro" id="IPR036291">
    <property type="entry name" value="NAD(P)-bd_dom_sf"/>
</dbReference>
<dbReference type="PANTHER" id="PTHR43047">
    <property type="entry name" value="TWO-COMPONENT HISTIDINE PROTEIN KINASE"/>
    <property type="match status" value="1"/>
</dbReference>
<feature type="modified residue" description="4-aspartylphosphate" evidence="12">
    <location>
        <position position="774"/>
    </location>
</feature>
<dbReference type="PANTHER" id="PTHR43047:SF72">
    <property type="entry name" value="OSMOSENSING HISTIDINE PROTEIN KINASE SLN1"/>
    <property type="match status" value="1"/>
</dbReference>
<dbReference type="PROSITE" id="PS50113">
    <property type="entry name" value="PAC"/>
    <property type="match status" value="1"/>
</dbReference>
<dbReference type="AlphaFoldDB" id="A0A953SEY2"/>
<dbReference type="SUPFAM" id="SSF52172">
    <property type="entry name" value="CheY-like"/>
    <property type="match status" value="2"/>
</dbReference>
<dbReference type="Pfam" id="PF00072">
    <property type="entry name" value="Response_reg"/>
    <property type="match status" value="2"/>
</dbReference>
<dbReference type="InterPro" id="IPR011006">
    <property type="entry name" value="CheY-like_superfamily"/>
</dbReference>
<feature type="modified residue" description="4-aspartylphosphate" evidence="12">
    <location>
        <position position="898"/>
    </location>
</feature>
<dbReference type="InterPro" id="IPR000700">
    <property type="entry name" value="PAS-assoc_C"/>
</dbReference>
<comment type="subcellular location">
    <subcellularLocation>
        <location evidence="2">Membrane</location>
    </subcellularLocation>
</comment>
<feature type="domain" description="Response regulatory" evidence="15">
    <location>
        <begin position="849"/>
        <end position="966"/>
    </location>
</feature>
<evidence type="ECO:0000256" key="3">
    <source>
        <dbReference type="ARBA" id="ARBA00012438"/>
    </source>
</evidence>
<keyword evidence="10" id="KW-0472">Membrane</keyword>
<dbReference type="InterPro" id="IPR036890">
    <property type="entry name" value="HATPase_C_sf"/>
</dbReference>
<dbReference type="Pfam" id="PF00512">
    <property type="entry name" value="HisKA"/>
    <property type="match status" value="1"/>
</dbReference>
<keyword evidence="6" id="KW-0547">Nucleotide-binding</keyword>
<proteinExistence type="predicted"/>
<dbReference type="Pfam" id="PF13426">
    <property type="entry name" value="PAS_9"/>
    <property type="match status" value="1"/>
</dbReference>
<dbReference type="Gene3D" id="3.40.50.2300">
    <property type="match status" value="2"/>
</dbReference>
<dbReference type="Gene3D" id="3.30.70.270">
    <property type="match status" value="1"/>
</dbReference>
<keyword evidence="13" id="KW-0175">Coiled coil</keyword>
<dbReference type="SMART" id="SM00387">
    <property type="entry name" value="HATPase_c"/>
    <property type="match status" value="1"/>
</dbReference>
<evidence type="ECO:0000259" key="17">
    <source>
        <dbReference type="PROSITE" id="PS50113"/>
    </source>
</evidence>
<reference evidence="19" key="1">
    <citation type="journal article" date="2021" name="bioRxiv">
        <title>Unraveling nitrogen, sulfur and carbon metabolic pathways and microbial community transcriptional responses to substrate deprivation and toxicity stresses in a bioreactor mimicking anoxic brackish coastal sediment conditions.</title>
        <authorList>
            <person name="Martins P.D."/>
            <person name="Echeveste M.J."/>
            <person name="Arshad A."/>
            <person name="Kurth J."/>
            <person name="Ouboter H."/>
            <person name="Jetten M.S.M."/>
            <person name="Welte C.U."/>
        </authorList>
    </citation>
    <scope>NUCLEOTIDE SEQUENCE</scope>
    <source>
        <strain evidence="19">MAG_39</strain>
    </source>
</reference>
<accession>A0A953SEY2</accession>
<dbReference type="SMART" id="SM00388">
    <property type="entry name" value="HisKA"/>
    <property type="match status" value="1"/>
</dbReference>
<dbReference type="InterPro" id="IPR036097">
    <property type="entry name" value="HisK_dim/P_sf"/>
</dbReference>
<dbReference type="SMART" id="SM00448">
    <property type="entry name" value="REC"/>
    <property type="match status" value="2"/>
</dbReference>
<dbReference type="Gene3D" id="3.40.50.720">
    <property type="entry name" value="NAD(P)-binding Rossmann-like Domain"/>
    <property type="match status" value="1"/>
</dbReference>
<dbReference type="CDD" id="cd00130">
    <property type="entry name" value="PAS"/>
    <property type="match status" value="1"/>
</dbReference>
<dbReference type="PROSITE" id="PS50109">
    <property type="entry name" value="HIS_KIN"/>
    <property type="match status" value="1"/>
</dbReference>
<feature type="domain" description="PAC" evidence="17">
    <location>
        <begin position="358"/>
        <end position="410"/>
    </location>
</feature>
<dbReference type="GO" id="GO:0000155">
    <property type="term" value="F:phosphorelay sensor kinase activity"/>
    <property type="evidence" value="ECO:0007669"/>
    <property type="project" value="InterPro"/>
</dbReference>
<dbReference type="Gene3D" id="3.30.450.20">
    <property type="entry name" value="PAS domain"/>
    <property type="match status" value="1"/>
</dbReference>
<keyword evidence="7" id="KW-0418">Kinase</keyword>
<dbReference type="SUPFAM" id="SSF51735">
    <property type="entry name" value="NAD(P)-binding Rossmann-fold domains"/>
    <property type="match status" value="1"/>
</dbReference>
<evidence type="ECO:0000256" key="2">
    <source>
        <dbReference type="ARBA" id="ARBA00004370"/>
    </source>
</evidence>
<dbReference type="EC" id="2.7.13.3" evidence="3"/>
<dbReference type="SMART" id="SM00086">
    <property type="entry name" value="PAC"/>
    <property type="match status" value="1"/>
</dbReference>
<protein>
    <recommendedName>
        <fullName evidence="3">histidine kinase</fullName>
        <ecNumber evidence="3">2.7.13.3</ecNumber>
    </recommendedName>
</protein>
<dbReference type="GO" id="GO:0005886">
    <property type="term" value="C:plasma membrane"/>
    <property type="evidence" value="ECO:0007669"/>
    <property type="project" value="TreeGrafter"/>
</dbReference>
<organism evidence="19 20">
    <name type="scientific">Candidatus Nitrobium versatile</name>
    <dbReference type="NCBI Taxonomy" id="2884831"/>
    <lineage>
        <taxon>Bacteria</taxon>
        <taxon>Pseudomonadati</taxon>
        <taxon>Nitrospirota</taxon>
        <taxon>Nitrospiria</taxon>
        <taxon>Nitrospirales</taxon>
        <taxon>Nitrospiraceae</taxon>
        <taxon>Candidatus Nitrobium</taxon>
    </lineage>
</organism>
<dbReference type="InterPro" id="IPR043128">
    <property type="entry name" value="Rev_trsase/Diguanyl_cyclase"/>
</dbReference>
<dbReference type="SUPFAM" id="SSF55874">
    <property type="entry name" value="ATPase domain of HSP90 chaperone/DNA topoisomerase II/histidine kinase"/>
    <property type="match status" value="1"/>
</dbReference>
<keyword evidence="4 12" id="KW-0597">Phosphoprotein</keyword>
<dbReference type="InterPro" id="IPR004358">
    <property type="entry name" value="Sig_transdc_His_kin-like_C"/>
</dbReference>
<dbReference type="Gene3D" id="3.30.565.10">
    <property type="entry name" value="Histidine kinase-like ATPase, C-terminal domain"/>
    <property type="match status" value="1"/>
</dbReference>
<keyword evidence="9" id="KW-0902">Two-component regulatory system</keyword>
<dbReference type="SUPFAM" id="SSF55781">
    <property type="entry name" value="GAF domain-like"/>
    <property type="match status" value="1"/>
</dbReference>
<evidence type="ECO:0000259" key="16">
    <source>
        <dbReference type="PROSITE" id="PS50112"/>
    </source>
</evidence>
<evidence type="ECO:0000256" key="7">
    <source>
        <dbReference type="ARBA" id="ARBA00022777"/>
    </source>
</evidence>
<evidence type="ECO:0000259" key="15">
    <source>
        <dbReference type="PROSITE" id="PS50110"/>
    </source>
</evidence>
<dbReference type="InterPro" id="IPR000014">
    <property type="entry name" value="PAS"/>
</dbReference>
<dbReference type="Pfam" id="PF00990">
    <property type="entry name" value="GGDEF"/>
    <property type="match status" value="1"/>
</dbReference>
<feature type="domain" description="Histidine kinase" evidence="14">
    <location>
        <begin position="453"/>
        <end position="690"/>
    </location>
</feature>
<dbReference type="InterPro" id="IPR003594">
    <property type="entry name" value="HATPase_dom"/>
</dbReference>
<dbReference type="InterPro" id="IPR001610">
    <property type="entry name" value="PAC"/>
</dbReference>
<dbReference type="InterPro" id="IPR035965">
    <property type="entry name" value="PAS-like_dom_sf"/>
</dbReference>
<dbReference type="InterPro" id="IPR000160">
    <property type="entry name" value="GGDEF_dom"/>
</dbReference>
<evidence type="ECO:0000256" key="11">
    <source>
        <dbReference type="ARBA" id="ARBA00023306"/>
    </source>
</evidence>
<dbReference type="Proteomes" id="UP000705867">
    <property type="component" value="Unassembled WGS sequence"/>
</dbReference>
<dbReference type="InterPro" id="IPR029016">
    <property type="entry name" value="GAF-like_dom_sf"/>
</dbReference>
<dbReference type="SUPFAM" id="SSF55073">
    <property type="entry name" value="Nucleotide cyclase"/>
    <property type="match status" value="1"/>
</dbReference>
<dbReference type="PROSITE" id="PS50887">
    <property type="entry name" value="GGDEF"/>
    <property type="match status" value="1"/>
</dbReference>
<dbReference type="FunFam" id="1.10.287.130:FF:000038">
    <property type="entry name" value="Sensory transduction histidine kinase"/>
    <property type="match status" value="1"/>
</dbReference>
<dbReference type="InterPro" id="IPR029787">
    <property type="entry name" value="Nucleotide_cyclase"/>
</dbReference>
<evidence type="ECO:0000256" key="5">
    <source>
        <dbReference type="ARBA" id="ARBA00022679"/>
    </source>
</evidence>
<keyword evidence="8" id="KW-0067">ATP-binding</keyword>
<feature type="domain" description="Response regulatory" evidence="15">
    <location>
        <begin position="725"/>
        <end position="838"/>
    </location>
</feature>
<dbReference type="NCBIfam" id="TIGR00254">
    <property type="entry name" value="GGDEF"/>
    <property type="match status" value="1"/>
</dbReference>
<evidence type="ECO:0000256" key="4">
    <source>
        <dbReference type="ARBA" id="ARBA00022553"/>
    </source>
</evidence>
<dbReference type="PROSITE" id="PS50112">
    <property type="entry name" value="PAS"/>
    <property type="match status" value="1"/>
</dbReference>
<dbReference type="EMBL" id="JAIOIV010000140">
    <property type="protein sequence ID" value="MBZ0158187.1"/>
    <property type="molecule type" value="Genomic_DNA"/>
</dbReference>
<evidence type="ECO:0000256" key="1">
    <source>
        <dbReference type="ARBA" id="ARBA00000085"/>
    </source>
</evidence>
<dbReference type="InterPro" id="IPR005467">
    <property type="entry name" value="His_kinase_dom"/>
</dbReference>
<evidence type="ECO:0000256" key="8">
    <source>
        <dbReference type="ARBA" id="ARBA00022840"/>
    </source>
</evidence>
<gene>
    <name evidence="19" type="ORF">K8I29_18475</name>
</gene>
<dbReference type="InterPro" id="IPR003661">
    <property type="entry name" value="HisK_dim/P_dom"/>
</dbReference>
<dbReference type="CDD" id="cd00082">
    <property type="entry name" value="HisKA"/>
    <property type="match status" value="1"/>
</dbReference>
<dbReference type="CDD" id="cd17574">
    <property type="entry name" value="REC_OmpR"/>
    <property type="match status" value="1"/>
</dbReference>
<dbReference type="SMART" id="SM00267">
    <property type="entry name" value="GGDEF"/>
    <property type="match status" value="1"/>
</dbReference>
<dbReference type="GO" id="GO:0005524">
    <property type="term" value="F:ATP binding"/>
    <property type="evidence" value="ECO:0007669"/>
    <property type="project" value="UniProtKB-KW"/>
</dbReference>
<keyword evidence="11" id="KW-0131">Cell cycle</keyword>
<keyword evidence="5" id="KW-0808">Transferase</keyword>
<dbReference type="PRINTS" id="PR00344">
    <property type="entry name" value="BCTRLSENSOR"/>
</dbReference>
<dbReference type="Pfam" id="PF02518">
    <property type="entry name" value="HATPase_c"/>
    <property type="match status" value="1"/>
</dbReference>
<dbReference type="CDD" id="cd01949">
    <property type="entry name" value="GGDEF"/>
    <property type="match status" value="1"/>
</dbReference>
<dbReference type="InterPro" id="IPR001789">
    <property type="entry name" value="Sig_transdc_resp-reg_receiver"/>
</dbReference>
<dbReference type="SUPFAM" id="SSF55785">
    <property type="entry name" value="PYP-like sensor domain (PAS domain)"/>
    <property type="match status" value="1"/>
</dbReference>
<evidence type="ECO:0000256" key="6">
    <source>
        <dbReference type="ARBA" id="ARBA00022741"/>
    </source>
</evidence>
<dbReference type="SMART" id="SM00065">
    <property type="entry name" value="GAF"/>
    <property type="match status" value="1"/>
</dbReference>
<dbReference type="Gene3D" id="1.10.287.130">
    <property type="match status" value="1"/>
</dbReference>
<dbReference type="FunFam" id="3.30.565.10:FF:000010">
    <property type="entry name" value="Sensor histidine kinase RcsC"/>
    <property type="match status" value="1"/>
</dbReference>
<dbReference type="SMART" id="SM00091">
    <property type="entry name" value="PAS"/>
    <property type="match status" value="1"/>
</dbReference>
<evidence type="ECO:0000256" key="9">
    <source>
        <dbReference type="ARBA" id="ARBA00023012"/>
    </source>
</evidence>
<dbReference type="NCBIfam" id="TIGR00229">
    <property type="entry name" value="sensory_box"/>
    <property type="match status" value="1"/>
</dbReference>
<evidence type="ECO:0000259" key="14">
    <source>
        <dbReference type="PROSITE" id="PS50109"/>
    </source>
</evidence>
<sequence length="1139" mass="127102">MNLFKGNIAIIGAGSGGSALLSVILHDNNITIAGITDSDPDAPGLQLARRHGIPIAGHFRELLEKRPDIVVNVTGDEGLISEIMRMKAPETEVIDGRRMLFVCSLLEKSLHAQGEVKRLLEETKELYRIGVSLTSADSLEEALETLLSEALRTVRAPAGSIALYNETDDTLTLKALQGFSPAFSRVSRWTRRDGGMTDHILSKRVPTVIPDTEKHSFIDNQVLLNEGARSIVAVPLFANDRVVGILYIDDFTVRDWSQKEVEFLTLLGIQAAFAIEKFRLISAISETRSYLENVLDTTADIVITTDTGRRIVEFNKGASRVLGYTKEEMTGREVEELWVRPEERGEIMAILERDGYVAGYETQLKAKDGRPIDVSLTLTILKDSDGRMLGTVGISKDITEKKKLERAIEERNAELHELNEKLEEKVFERTKEIERANRELERSNKLKSQFIATMSHELRTPLNSILGFSELLLDDVYGALEEKQKRHVQNIYNSGSHLLQLINNILDIAKIESGKMELHYESFSLAHAVAEVETVIRSLADRKKQEMRVRIPGDLPPVKADRVKFKQILYNLLSNAVKFTPEGGAITLEASVVGGSGLPPFAHTLEVFSEKAEFLVFSIEDTGIGIRAEDRERIFSEFEQGDSSYSRKYEGTGLGLALTKRLVALHGGEIAVESEENVGSRFTFIIPLFDGVVAGEPLRRPFRPVEEFPAQDVEVVKSKRSKSPLILVVEDDPSTSEVLTLYLAQAGYRIAHAYSGIEAVHRIKELKPFAVLLDVMLPEKDGWEILQEVKSDPETKDIPVIISSVIDNRELGFALGASDYLVKPVDRTTLLKKLQELSFDTKKVRKSVTILCIDDNQEVLELLTSILEPAGYNVITSGSGQEGIDKAASCKPDLIILDLMMPEVDGFEVVQKLKDSPVTDDIPIFILTAKDLSVEDRLRLAGKIESFVQKSHFTKEDLLEYIKDLEVTYPARAGFLDEVSGLFDHSYFQIRLAQEVSRAKRYRNTFTTLIIDLDNFTEYIRVHGITRANICIRKVADILRKGLRGSDTVVRCGIDEFGVVLTNTPKESAEAVAKRFLAYIEGYPFFGEEAMPQGCITGSAAVVNYPQDASTPEEIIFKAHQILRKVKENGGKKVGMYER</sequence>
<dbReference type="InterPro" id="IPR003018">
    <property type="entry name" value="GAF"/>
</dbReference>
<comment type="catalytic activity">
    <reaction evidence="1">
        <text>ATP + protein L-histidine = ADP + protein N-phospho-L-histidine.</text>
        <dbReference type="EC" id="2.7.13.3"/>
    </reaction>
</comment>
<dbReference type="GO" id="GO:0009927">
    <property type="term" value="F:histidine phosphotransfer kinase activity"/>
    <property type="evidence" value="ECO:0007669"/>
    <property type="project" value="TreeGrafter"/>
</dbReference>
<comment type="caution">
    <text evidence="19">The sequence shown here is derived from an EMBL/GenBank/DDBJ whole genome shotgun (WGS) entry which is preliminary data.</text>
</comment>
<name>A0A953SEY2_9BACT</name>
<evidence type="ECO:0000256" key="10">
    <source>
        <dbReference type="ARBA" id="ARBA00023136"/>
    </source>
</evidence>
<dbReference type="Pfam" id="PF01590">
    <property type="entry name" value="GAF"/>
    <property type="match status" value="1"/>
</dbReference>
<feature type="domain" description="GGDEF" evidence="18">
    <location>
        <begin position="1004"/>
        <end position="1139"/>
    </location>
</feature>
<dbReference type="SUPFAM" id="SSF47384">
    <property type="entry name" value="Homodimeric domain of signal transducing histidine kinase"/>
    <property type="match status" value="1"/>
</dbReference>
<dbReference type="CDD" id="cd16922">
    <property type="entry name" value="HATPase_EvgS-ArcB-TorS-like"/>
    <property type="match status" value="1"/>
</dbReference>
<evidence type="ECO:0000313" key="19">
    <source>
        <dbReference type="EMBL" id="MBZ0158187.1"/>
    </source>
</evidence>
<feature type="coiled-coil region" evidence="13">
    <location>
        <begin position="401"/>
        <end position="439"/>
    </location>
</feature>